<gene>
    <name evidence="5" type="ORF">WJX72_007846</name>
</gene>
<dbReference type="Pfam" id="PF19568">
    <property type="entry name" value="Spore_III_AA"/>
    <property type="match status" value="1"/>
</dbReference>
<protein>
    <recommendedName>
        <fullName evidence="7">AAA+ ATPase domain-containing protein</fullName>
    </recommendedName>
</protein>
<dbReference type="InterPro" id="IPR002562">
    <property type="entry name" value="3'-5'_exonuclease_dom"/>
</dbReference>
<proteinExistence type="predicted"/>
<evidence type="ECO:0000256" key="1">
    <source>
        <dbReference type="ARBA" id="ARBA00022741"/>
    </source>
</evidence>
<keyword evidence="2" id="KW-0067">ATP-binding</keyword>
<evidence type="ECO:0008006" key="7">
    <source>
        <dbReference type="Google" id="ProtNLM"/>
    </source>
</evidence>
<dbReference type="Pfam" id="PF01612">
    <property type="entry name" value="DNA_pol_A_exo1"/>
    <property type="match status" value="1"/>
</dbReference>
<dbReference type="Gene3D" id="3.30.420.10">
    <property type="entry name" value="Ribonuclease H-like superfamily/Ribonuclease H"/>
    <property type="match status" value="1"/>
</dbReference>
<dbReference type="SUPFAM" id="SSF52540">
    <property type="entry name" value="P-loop containing nucleoside triphosphate hydrolases"/>
    <property type="match status" value="1"/>
</dbReference>
<accession>A0AAW1R8R7</accession>
<evidence type="ECO:0000259" key="3">
    <source>
        <dbReference type="SMART" id="SM00382"/>
    </source>
</evidence>
<dbReference type="GO" id="GO:0006139">
    <property type="term" value="P:nucleobase-containing compound metabolic process"/>
    <property type="evidence" value="ECO:0007669"/>
    <property type="project" value="InterPro"/>
</dbReference>
<comment type="caution">
    <text evidence="5">The sequence shown here is derived from an EMBL/GenBank/DDBJ whole genome shotgun (WGS) entry which is preliminary data.</text>
</comment>
<feature type="domain" description="3'-5' exonuclease" evidence="4">
    <location>
        <begin position="78"/>
        <end position="274"/>
    </location>
</feature>
<name>A0AAW1R8R7_9CHLO</name>
<dbReference type="EMBL" id="JALJOR010000001">
    <property type="protein sequence ID" value="KAK9829776.1"/>
    <property type="molecule type" value="Genomic_DNA"/>
</dbReference>
<keyword evidence="1" id="KW-0547">Nucleotide-binding</keyword>
<dbReference type="SMART" id="SM00474">
    <property type="entry name" value="35EXOc"/>
    <property type="match status" value="1"/>
</dbReference>
<dbReference type="GO" id="GO:0003676">
    <property type="term" value="F:nucleic acid binding"/>
    <property type="evidence" value="ECO:0007669"/>
    <property type="project" value="InterPro"/>
</dbReference>
<dbReference type="InterPro" id="IPR036397">
    <property type="entry name" value="RNaseH_sf"/>
</dbReference>
<dbReference type="InterPro" id="IPR012337">
    <property type="entry name" value="RNaseH-like_sf"/>
</dbReference>
<evidence type="ECO:0000256" key="2">
    <source>
        <dbReference type="ARBA" id="ARBA00022840"/>
    </source>
</evidence>
<dbReference type="GO" id="GO:0005524">
    <property type="term" value="F:ATP binding"/>
    <property type="evidence" value="ECO:0007669"/>
    <property type="project" value="UniProtKB-KW"/>
</dbReference>
<organism evidence="5 6">
    <name type="scientific">[Myrmecia] bisecta</name>
    <dbReference type="NCBI Taxonomy" id="41462"/>
    <lineage>
        <taxon>Eukaryota</taxon>
        <taxon>Viridiplantae</taxon>
        <taxon>Chlorophyta</taxon>
        <taxon>core chlorophytes</taxon>
        <taxon>Trebouxiophyceae</taxon>
        <taxon>Trebouxiales</taxon>
        <taxon>Trebouxiaceae</taxon>
        <taxon>Myrmecia</taxon>
    </lineage>
</organism>
<dbReference type="PANTHER" id="PTHR20953:SF13">
    <property type="entry name" value="EXPRESSED PROTEIN"/>
    <property type="match status" value="1"/>
</dbReference>
<dbReference type="Proteomes" id="UP001489004">
    <property type="component" value="Unassembled WGS sequence"/>
</dbReference>
<reference evidence="5 6" key="1">
    <citation type="journal article" date="2024" name="Nat. Commun.">
        <title>Phylogenomics reveals the evolutionary origins of lichenization in chlorophyte algae.</title>
        <authorList>
            <person name="Puginier C."/>
            <person name="Libourel C."/>
            <person name="Otte J."/>
            <person name="Skaloud P."/>
            <person name="Haon M."/>
            <person name="Grisel S."/>
            <person name="Petersen M."/>
            <person name="Berrin J.G."/>
            <person name="Delaux P.M."/>
            <person name="Dal Grande F."/>
            <person name="Keller J."/>
        </authorList>
    </citation>
    <scope>NUCLEOTIDE SEQUENCE [LARGE SCALE GENOMIC DNA]</scope>
    <source>
        <strain evidence="5 6">SAG 2043</strain>
    </source>
</reference>
<keyword evidence="6" id="KW-1185">Reference proteome</keyword>
<dbReference type="Gene3D" id="3.40.50.300">
    <property type="entry name" value="P-loop containing nucleotide triphosphate hydrolases"/>
    <property type="match status" value="1"/>
</dbReference>
<dbReference type="GO" id="GO:0008408">
    <property type="term" value="F:3'-5' exonuclease activity"/>
    <property type="evidence" value="ECO:0007669"/>
    <property type="project" value="InterPro"/>
</dbReference>
<evidence type="ECO:0000313" key="6">
    <source>
        <dbReference type="Proteomes" id="UP001489004"/>
    </source>
</evidence>
<dbReference type="SMART" id="SM00382">
    <property type="entry name" value="AAA"/>
    <property type="match status" value="1"/>
</dbReference>
<feature type="domain" description="AAA+ ATPase" evidence="3">
    <location>
        <begin position="522"/>
        <end position="656"/>
    </location>
</feature>
<dbReference type="AlphaFoldDB" id="A0AAW1R8R7"/>
<dbReference type="InterPro" id="IPR027417">
    <property type="entry name" value="P-loop_NTPase"/>
</dbReference>
<dbReference type="InterPro" id="IPR045735">
    <property type="entry name" value="Spore_III_AA_AAA+_ATPase"/>
</dbReference>
<evidence type="ECO:0000313" key="5">
    <source>
        <dbReference type="EMBL" id="KAK9829776.1"/>
    </source>
</evidence>
<dbReference type="PANTHER" id="PTHR20953">
    <property type="entry name" value="KINASE-RELATED"/>
    <property type="match status" value="1"/>
</dbReference>
<dbReference type="InterPro" id="IPR003593">
    <property type="entry name" value="AAA+_ATPase"/>
</dbReference>
<evidence type="ECO:0000259" key="4">
    <source>
        <dbReference type="SMART" id="SM00474"/>
    </source>
</evidence>
<dbReference type="SUPFAM" id="SSF53098">
    <property type="entry name" value="Ribonuclease H-like"/>
    <property type="match status" value="1"/>
</dbReference>
<sequence>MAPLPAVNSSLLSKDEHIARYELLISQKWPGADMEQQLCRNVAQILLHSGFRITPGGAPRSNLVLLEIVGGRMGSQHPEVVSTVSSPAEAIATLAHLRLHTVLAVHCEMDGTCREARLCVVQVQAGLCCFIFQLTGADTEPLKALLAGLFGDSSKKLVMHDCRRVAEALFYELNVRPANVLDTQVMYALLAHCQALAGETAPDSSTAQRRISLTDLLTALKFPGGQDHAVAARDVKLRPGLWAEHPLPIRLQQYAASKVSSLLDVHECLEGRLQRAQRAACSALSNAHALSLLDPPDCPGQQNEAYKAAVKLPINVDLEVTFASQPDGRLAMEYSPFLQYNDLHPDDAASTGSQGASAEAAYAADTAADATAAEADTLHSIFMCLATDNEDSALSAGRKLVEIVADSGRPVTVHFSDRSREKLPVVMDVDAAVELLTERAGQFAGKLGRGGVQLDWADPFRTDGRLGLPGTLHRISAIRGHAQVTGLTYRVGRHVPGVGQLLLDLLANLHVDRREVADGDVLSPSLLLLGPPGVGKTTLLRDVTNLLADRFQRRVVVVDTSDEIGGAGEKPHPCIADARRIPVREGRQQYEVLLEATKNHTPEVLVVDEIGSAQEAAALKGIAQRGVIMVATAHGVSLQGLLKNPDLNSLVGGVGPVILGDAEARASNRGVKTRLERKGAPVFCTLVEVTGYGELRVHTNVAASVDALLANRAPAVQHRRLMPDGRMVVRFETAAPGGHAECGDAKGPAGSLGLAPWLQELLPLVQ</sequence>